<comment type="caution">
    <text evidence="11">The sequence shown here is derived from an EMBL/GenBank/DDBJ whole genome shotgun (WGS) entry which is preliminary data.</text>
</comment>
<evidence type="ECO:0000256" key="2">
    <source>
        <dbReference type="ARBA" id="ARBA00022692"/>
    </source>
</evidence>
<dbReference type="PROSITE" id="PS50885">
    <property type="entry name" value="HAMP"/>
    <property type="match status" value="1"/>
</dbReference>
<dbReference type="STRING" id="418702.BJN45_17230"/>
<feature type="domain" description="HAMP" evidence="10">
    <location>
        <begin position="219"/>
        <end position="271"/>
    </location>
</feature>
<dbReference type="Proteomes" id="UP000187526">
    <property type="component" value="Unassembled WGS sequence"/>
</dbReference>
<dbReference type="GO" id="GO:0016020">
    <property type="term" value="C:membrane"/>
    <property type="evidence" value="ECO:0007669"/>
    <property type="project" value="UniProtKB-SubCell"/>
</dbReference>
<dbReference type="PANTHER" id="PTHR32089">
    <property type="entry name" value="METHYL-ACCEPTING CHEMOTAXIS PROTEIN MCPB"/>
    <property type="match status" value="1"/>
</dbReference>
<sequence>MSFHSISARLAAFTVFAGLLLVTIAAVGLLGGKKAVDALNSVYEDRTVPLVDLFRLAELRAANEKEILLILQRDPRSPLSGAHGQPLSEHFANFERRSAEINALWNKYMATNLSEEEKRLATDFASKRSAWIERVRPLFERIKAEDYAPEVSRALLAATLDEGKAVREALDALAIYQAKTAKALFEEEQRDFRTDLIVLALVGLGGLLGLGVYAWWLARTITHPINQAVSVAEAIANGELNRPVPTGGRDEAGRLLAAFALMQDSLRTMVSASQRSADDLACAAIEMSTAAQASAAATTAQSEAASGMAAAVEEMSVSIDQVRDHAREARHVAASAGEASRTGGAVVHSTSNEMRQVATAVNDAAHSIRELENYSREISAIVDVIRDVADQTNLLALNAAIEAARAGEQGRGFAVVADEVRKLAERTSKSTQSIASVIEKVQSGARHAAQEMESGVNRVGTGVDLAQQAGDSIIGIQDGANRVATTVDDIGSALDEQSVAAQEIAQGVERIAHMAEENSVRARQTSVAAERLKSLASDLKGSVARFRV</sequence>
<dbReference type="SUPFAM" id="SSF58104">
    <property type="entry name" value="Methyl-accepting chemotaxis protein (MCP) signaling domain"/>
    <property type="match status" value="1"/>
</dbReference>
<organism evidence="11 12">
    <name type="scientific">Azonexus hydrophilus</name>
    <dbReference type="NCBI Taxonomy" id="418702"/>
    <lineage>
        <taxon>Bacteria</taxon>
        <taxon>Pseudomonadati</taxon>
        <taxon>Pseudomonadota</taxon>
        <taxon>Betaproteobacteria</taxon>
        <taxon>Rhodocyclales</taxon>
        <taxon>Azonexaceae</taxon>
        <taxon>Azonexus</taxon>
    </lineage>
</organism>
<dbReference type="InterPro" id="IPR003660">
    <property type="entry name" value="HAMP_dom"/>
</dbReference>
<dbReference type="Gene3D" id="6.10.340.10">
    <property type="match status" value="1"/>
</dbReference>
<evidence type="ECO:0000256" key="3">
    <source>
        <dbReference type="ARBA" id="ARBA00022989"/>
    </source>
</evidence>
<evidence type="ECO:0000313" key="12">
    <source>
        <dbReference type="Proteomes" id="UP000187526"/>
    </source>
</evidence>
<dbReference type="FunFam" id="1.10.287.950:FF:000001">
    <property type="entry name" value="Methyl-accepting chemotaxis sensory transducer"/>
    <property type="match status" value="1"/>
</dbReference>
<accession>A0A1R1HYW8</accession>
<dbReference type="InterPro" id="IPR004089">
    <property type="entry name" value="MCPsignal_dom"/>
</dbReference>
<dbReference type="GO" id="GO:0007165">
    <property type="term" value="P:signal transduction"/>
    <property type="evidence" value="ECO:0007669"/>
    <property type="project" value="UniProtKB-KW"/>
</dbReference>
<comment type="similarity">
    <text evidence="6">Belongs to the methyl-accepting chemotaxis (MCP) protein family.</text>
</comment>
<feature type="domain" description="Methyl-accepting transducer" evidence="9">
    <location>
        <begin position="276"/>
        <end position="512"/>
    </location>
</feature>
<dbReference type="PANTHER" id="PTHR32089:SF119">
    <property type="entry name" value="METHYL-ACCEPTING CHEMOTAXIS PROTEIN CTPL"/>
    <property type="match status" value="1"/>
</dbReference>
<evidence type="ECO:0000256" key="4">
    <source>
        <dbReference type="ARBA" id="ARBA00023136"/>
    </source>
</evidence>
<evidence type="ECO:0000256" key="5">
    <source>
        <dbReference type="ARBA" id="ARBA00023224"/>
    </source>
</evidence>
<dbReference type="SMART" id="SM00283">
    <property type="entry name" value="MA"/>
    <property type="match status" value="1"/>
</dbReference>
<dbReference type="Gene3D" id="1.10.287.950">
    <property type="entry name" value="Methyl-accepting chemotaxis protein"/>
    <property type="match status" value="1"/>
</dbReference>
<evidence type="ECO:0000256" key="7">
    <source>
        <dbReference type="PROSITE-ProRule" id="PRU00284"/>
    </source>
</evidence>
<name>A0A1R1HYW8_9RHOO</name>
<dbReference type="InterPro" id="IPR004090">
    <property type="entry name" value="Chemotax_Me-accpt_rcpt"/>
</dbReference>
<dbReference type="RefSeq" id="WP_076097508.1">
    <property type="nucleotide sequence ID" value="NZ_CAJHOB010000013.1"/>
</dbReference>
<dbReference type="Pfam" id="PF12729">
    <property type="entry name" value="4HB_MCP_1"/>
    <property type="match status" value="1"/>
</dbReference>
<dbReference type="GO" id="GO:0006935">
    <property type="term" value="P:chemotaxis"/>
    <property type="evidence" value="ECO:0007669"/>
    <property type="project" value="InterPro"/>
</dbReference>
<proteinExistence type="inferred from homology"/>
<feature type="transmembrane region" description="Helical" evidence="8">
    <location>
        <begin position="6"/>
        <end position="30"/>
    </location>
</feature>
<keyword evidence="4 8" id="KW-0472">Membrane</keyword>
<comment type="subcellular location">
    <subcellularLocation>
        <location evidence="1">Membrane</location>
        <topology evidence="1">Multi-pass membrane protein</topology>
    </subcellularLocation>
</comment>
<evidence type="ECO:0000256" key="6">
    <source>
        <dbReference type="ARBA" id="ARBA00029447"/>
    </source>
</evidence>
<dbReference type="CDD" id="cd11386">
    <property type="entry name" value="MCP_signal"/>
    <property type="match status" value="1"/>
</dbReference>
<dbReference type="Pfam" id="PF00015">
    <property type="entry name" value="MCPsignal"/>
    <property type="match status" value="1"/>
</dbReference>
<dbReference type="SMART" id="SM00304">
    <property type="entry name" value="HAMP"/>
    <property type="match status" value="2"/>
</dbReference>
<keyword evidence="2 8" id="KW-0812">Transmembrane</keyword>
<evidence type="ECO:0000259" key="10">
    <source>
        <dbReference type="PROSITE" id="PS50885"/>
    </source>
</evidence>
<dbReference type="Pfam" id="PF00672">
    <property type="entry name" value="HAMP"/>
    <property type="match status" value="1"/>
</dbReference>
<evidence type="ECO:0000256" key="8">
    <source>
        <dbReference type="SAM" id="Phobius"/>
    </source>
</evidence>
<keyword evidence="12" id="KW-1185">Reference proteome</keyword>
<keyword evidence="5 7" id="KW-0807">Transducer</keyword>
<dbReference type="OrthoDB" id="9806477at2"/>
<feature type="transmembrane region" description="Helical" evidence="8">
    <location>
        <begin position="196"/>
        <end position="216"/>
    </location>
</feature>
<protein>
    <recommendedName>
        <fullName evidence="13">Methyl-accepting chemotaxis protein</fullName>
    </recommendedName>
</protein>
<gene>
    <name evidence="11" type="ORF">BJN45_17230</name>
</gene>
<evidence type="ECO:0000259" key="9">
    <source>
        <dbReference type="PROSITE" id="PS50111"/>
    </source>
</evidence>
<reference evidence="11 12" key="1">
    <citation type="submission" date="2016-10" db="EMBL/GenBank/DDBJ databases">
        <title>Alkaliphiles isolated from bioreactors.</title>
        <authorList>
            <person name="Salah Z."/>
            <person name="Rout S.P."/>
            <person name="Humphreys P.N."/>
        </authorList>
    </citation>
    <scope>NUCLEOTIDE SEQUENCE [LARGE SCALE GENOMIC DNA]</scope>
    <source>
        <strain evidence="11 12">ZS02</strain>
    </source>
</reference>
<dbReference type="EMBL" id="MTHD01000009">
    <property type="protein sequence ID" value="OMG51662.1"/>
    <property type="molecule type" value="Genomic_DNA"/>
</dbReference>
<evidence type="ECO:0000256" key="1">
    <source>
        <dbReference type="ARBA" id="ARBA00004141"/>
    </source>
</evidence>
<dbReference type="PRINTS" id="PR00260">
    <property type="entry name" value="CHEMTRNSDUCR"/>
</dbReference>
<dbReference type="PROSITE" id="PS50111">
    <property type="entry name" value="CHEMOTAXIS_TRANSDUC_2"/>
    <property type="match status" value="1"/>
</dbReference>
<dbReference type="CDD" id="cd06225">
    <property type="entry name" value="HAMP"/>
    <property type="match status" value="1"/>
</dbReference>
<dbReference type="InterPro" id="IPR024478">
    <property type="entry name" value="HlyB_4HB_MCP"/>
</dbReference>
<evidence type="ECO:0008006" key="13">
    <source>
        <dbReference type="Google" id="ProtNLM"/>
    </source>
</evidence>
<evidence type="ECO:0000313" key="11">
    <source>
        <dbReference type="EMBL" id="OMG51662.1"/>
    </source>
</evidence>
<dbReference type="AlphaFoldDB" id="A0A1R1HYW8"/>
<keyword evidence="3 8" id="KW-1133">Transmembrane helix</keyword>
<dbReference type="GO" id="GO:0004888">
    <property type="term" value="F:transmembrane signaling receptor activity"/>
    <property type="evidence" value="ECO:0007669"/>
    <property type="project" value="InterPro"/>
</dbReference>